<dbReference type="EMBL" id="HBEP01006779">
    <property type="protein sequence ID" value="CAD8474393.1"/>
    <property type="molecule type" value="Transcribed_RNA"/>
</dbReference>
<proteinExistence type="predicted"/>
<sequence>MSRACKRPASSAGSSRELRHRRNTDAFPISDLPLELADRIFATLGLLDLSRIVAVSRFCHDRLPTAITACSLRLKLGGYANAVGLRSTNTLLAHLDAALPRLPRAIVVTWLADFDWRVRLAGLRALSLRGGGDSEGDSAGVSEQHGAAIAALQADPDPAVSALARSLLSRIDPNRLTSPVRPEAGDQEAGGSESEDVEANVPPT</sequence>
<dbReference type="AlphaFoldDB" id="A0A7S0E4N5"/>
<dbReference type="InterPro" id="IPR001810">
    <property type="entry name" value="F-box_dom"/>
</dbReference>
<reference evidence="3" key="1">
    <citation type="submission" date="2021-01" db="EMBL/GenBank/DDBJ databases">
        <authorList>
            <person name="Corre E."/>
            <person name="Pelletier E."/>
            <person name="Niang G."/>
            <person name="Scheremetjew M."/>
            <person name="Finn R."/>
            <person name="Kale V."/>
            <person name="Holt S."/>
            <person name="Cochrane G."/>
            <person name="Meng A."/>
            <person name="Brown T."/>
            <person name="Cohen L."/>
        </authorList>
    </citation>
    <scope>NUCLEOTIDE SEQUENCE</scope>
    <source>
        <strain evidence="3">CCMP1374</strain>
    </source>
</reference>
<feature type="domain" description="F-box" evidence="2">
    <location>
        <begin position="26"/>
        <end position="57"/>
    </location>
</feature>
<dbReference type="InterPro" id="IPR036047">
    <property type="entry name" value="F-box-like_dom_sf"/>
</dbReference>
<evidence type="ECO:0000256" key="1">
    <source>
        <dbReference type="SAM" id="MobiDB-lite"/>
    </source>
</evidence>
<organism evidence="3">
    <name type="scientific">Phaeocystis antarctica</name>
    <dbReference type="NCBI Taxonomy" id="33657"/>
    <lineage>
        <taxon>Eukaryota</taxon>
        <taxon>Haptista</taxon>
        <taxon>Haptophyta</taxon>
        <taxon>Prymnesiophyceae</taxon>
        <taxon>Phaeocystales</taxon>
        <taxon>Phaeocystaceae</taxon>
        <taxon>Phaeocystis</taxon>
    </lineage>
</organism>
<dbReference type="PROSITE" id="PS50181">
    <property type="entry name" value="FBOX"/>
    <property type="match status" value="1"/>
</dbReference>
<gene>
    <name evidence="3" type="ORF">PANT1444_LOCUS3796</name>
</gene>
<feature type="region of interest" description="Disordered" evidence="1">
    <location>
        <begin position="174"/>
        <end position="204"/>
    </location>
</feature>
<name>A0A7S0E4N5_9EUKA</name>
<evidence type="ECO:0000259" key="2">
    <source>
        <dbReference type="PROSITE" id="PS50181"/>
    </source>
</evidence>
<protein>
    <recommendedName>
        <fullName evidence="2">F-box domain-containing protein</fullName>
    </recommendedName>
</protein>
<dbReference type="SUPFAM" id="SSF81383">
    <property type="entry name" value="F-box domain"/>
    <property type="match status" value="1"/>
</dbReference>
<accession>A0A7S0E4N5</accession>
<evidence type="ECO:0000313" key="3">
    <source>
        <dbReference type="EMBL" id="CAD8474393.1"/>
    </source>
</evidence>